<reference evidence="2 3" key="1">
    <citation type="submission" date="2020-08" db="EMBL/GenBank/DDBJ databases">
        <title>Sequencing the genomes of 1000 actinobacteria strains.</title>
        <authorList>
            <person name="Klenk H.-P."/>
        </authorList>
    </citation>
    <scope>NUCLEOTIDE SEQUENCE [LARGE SCALE GENOMIC DNA]</scope>
    <source>
        <strain evidence="2 3">DSM 23694</strain>
    </source>
</reference>
<dbReference type="AlphaFoldDB" id="A0A7W8YAH3"/>
<dbReference type="Gene3D" id="1.20.120.450">
    <property type="entry name" value="dinb family like domain"/>
    <property type="match status" value="1"/>
</dbReference>
<proteinExistence type="predicted"/>
<dbReference type="SUPFAM" id="SSF109854">
    <property type="entry name" value="DinB/YfiT-like putative metalloenzymes"/>
    <property type="match status" value="1"/>
</dbReference>
<dbReference type="EMBL" id="JACHBL010000001">
    <property type="protein sequence ID" value="MBB5597887.1"/>
    <property type="molecule type" value="Genomic_DNA"/>
</dbReference>
<gene>
    <name evidence="2" type="ORF">BKA12_000967</name>
</gene>
<evidence type="ECO:0000313" key="3">
    <source>
        <dbReference type="Proteomes" id="UP000523863"/>
    </source>
</evidence>
<evidence type="ECO:0000256" key="1">
    <source>
        <dbReference type="SAM" id="MobiDB-lite"/>
    </source>
</evidence>
<dbReference type="InterPro" id="IPR034660">
    <property type="entry name" value="DinB/YfiT-like"/>
</dbReference>
<dbReference type="Proteomes" id="UP000523863">
    <property type="component" value="Unassembled WGS sequence"/>
</dbReference>
<keyword evidence="3" id="KW-1185">Reference proteome</keyword>
<dbReference type="Pfam" id="PF04978">
    <property type="entry name" value="MST"/>
    <property type="match status" value="1"/>
</dbReference>
<accession>A0A7W8YAH3</accession>
<evidence type="ECO:0000313" key="2">
    <source>
        <dbReference type="EMBL" id="MBB5597887.1"/>
    </source>
</evidence>
<feature type="region of interest" description="Disordered" evidence="1">
    <location>
        <begin position="1"/>
        <end position="24"/>
    </location>
</feature>
<sequence>MHQETGLVSIPKVTDLPPDPNVGSGERQMLTEFLDYYRAVIRRKVEGVSDEALKQSISPSTMTLGGLLKHLAFVEDYWFSFRLLGQEPSEPWRSAPWDDDPDWDWSSAATDTGAEIMALYDESVDASRKVQLDTSDLDAQVVQPINGQEDMSYRWVLVHMIEEYARHAGHADLLRERIDGQTGD</sequence>
<dbReference type="RefSeq" id="WP_183641113.1">
    <property type="nucleotide sequence ID" value="NZ_JACHBL010000001.1"/>
</dbReference>
<comment type="caution">
    <text evidence="2">The sequence shown here is derived from an EMBL/GenBank/DDBJ whole genome shotgun (WGS) entry which is preliminary data.</text>
</comment>
<dbReference type="InterPro" id="IPR007061">
    <property type="entry name" value="MST-like"/>
</dbReference>
<protein>
    <submittedName>
        <fullName evidence="2">Putative damage-inducible protein DinB</fullName>
    </submittedName>
</protein>
<organism evidence="2 3">
    <name type="scientific">Neomicrococcus lactis</name>
    <dbReference type="NCBI Taxonomy" id="732241"/>
    <lineage>
        <taxon>Bacteria</taxon>
        <taxon>Bacillati</taxon>
        <taxon>Actinomycetota</taxon>
        <taxon>Actinomycetes</taxon>
        <taxon>Micrococcales</taxon>
        <taxon>Micrococcaceae</taxon>
        <taxon>Neomicrococcus</taxon>
    </lineage>
</organism>
<name>A0A7W8YAH3_9MICC</name>